<keyword evidence="7" id="KW-0378">Hydrolase</keyword>
<keyword evidence="10" id="KW-1185">Reference proteome</keyword>
<reference evidence="8 10" key="1">
    <citation type="submission" date="2016-10" db="EMBL/GenBank/DDBJ databases">
        <authorList>
            <person name="Varghese N."/>
            <person name="Submissions S."/>
        </authorList>
    </citation>
    <scope>NUCLEOTIDE SEQUENCE [LARGE SCALE GENOMIC DNA]</scope>
    <source>
        <strain evidence="8 10">CGMCC 1.7071</strain>
    </source>
</reference>
<dbReference type="STRING" id="501024.RTCCBAU85039_6655"/>
<gene>
    <name evidence="7" type="ORF">RTCCBAU85039_6655</name>
    <name evidence="8" type="ORF">SAMN05216228_10745</name>
</gene>
<keyword evidence="5 6" id="KW-0472">Membrane</keyword>
<evidence type="ECO:0000313" key="9">
    <source>
        <dbReference type="Proteomes" id="UP000183063"/>
    </source>
</evidence>
<keyword evidence="3 6" id="KW-0812">Transmembrane</keyword>
<dbReference type="GO" id="GO:0005886">
    <property type="term" value="C:plasma membrane"/>
    <property type="evidence" value="ECO:0007669"/>
    <property type="project" value="UniProtKB-SubCell"/>
</dbReference>
<dbReference type="InterPro" id="IPR005538">
    <property type="entry name" value="LrgA/CidA"/>
</dbReference>
<dbReference type="PANTHER" id="PTHR33931">
    <property type="entry name" value="HOLIN-LIKE PROTEIN CIDA-RELATED"/>
    <property type="match status" value="1"/>
</dbReference>
<keyword evidence="2" id="KW-1003">Cell membrane</keyword>
<evidence type="ECO:0000256" key="5">
    <source>
        <dbReference type="ARBA" id="ARBA00023136"/>
    </source>
</evidence>
<proteinExistence type="predicted"/>
<feature type="transmembrane region" description="Helical" evidence="6">
    <location>
        <begin position="29"/>
        <end position="46"/>
    </location>
</feature>
<evidence type="ECO:0000313" key="10">
    <source>
        <dbReference type="Proteomes" id="UP000198939"/>
    </source>
</evidence>
<dbReference type="GO" id="GO:0016787">
    <property type="term" value="F:hydrolase activity"/>
    <property type="evidence" value="ECO:0007669"/>
    <property type="project" value="UniProtKB-KW"/>
</dbReference>
<evidence type="ECO:0000256" key="2">
    <source>
        <dbReference type="ARBA" id="ARBA00022475"/>
    </source>
</evidence>
<evidence type="ECO:0000313" key="7">
    <source>
        <dbReference type="EMBL" id="SEI21532.1"/>
    </source>
</evidence>
<evidence type="ECO:0000313" key="8">
    <source>
        <dbReference type="EMBL" id="SEP29905.1"/>
    </source>
</evidence>
<comment type="subcellular location">
    <subcellularLocation>
        <location evidence="1">Cell membrane</location>
        <topology evidence="1">Multi-pass membrane protein</topology>
    </subcellularLocation>
</comment>
<dbReference type="Proteomes" id="UP000198939">
    <property type="component" value="Unassembled WGS sequence"/>
</dbReference>
<reference evidence="7" key="2">
    <citation type="submission" date="2016-10" db="EMBL/GenBank/DDBJ databases">
        <authorList>
            <person name="de Groot N.N."/>
        </authorList>
    </citation>
    <scope>NUCLEOTIDE SEQUENCE [LARGE SCALE GENOMIC DNA]</scope>
    <source>
        <strain evidence="7">CCBAU85039</strain>
    </source>
</reference>
<evidence type="ECO:0000256" key="6">
    <source>
        <dbReference type="SAM" id="Phobius"/>
    </source>
</evidence>
<dbReference type="Proteomes" id="UP000183063">
    <property type="component" value="Unassembled WGS sequence"/>
</dbReference>
<organism evidence="7 9">
    <name type="scientific">Rhizobium tibeticum</name>
    <dbReference type="NCBI Taxonomy" id="501024"/>
    <lineage>
        <taxon>Bacteria</taxon>
        <taxon>Pseudomonadati</taxon>
        <taxon>Pseudomonadota</taxon>
        <taxon>Alphaproteobacteria</taxon>
        <taxon>Hyphomicrobiales</taxon>
        <taxon>Rhizobiaceae</taxon>
        <taxon>Rhizobium/Agrobacterium group</taxon>
        <taxon>Rhizobium</taxon>
    </lineage>
</organism>
<reference evidence="9" key="3">
    <citation type="submission" date="2016-10" db="EMBL/GenBank/DDBJ databases">
        <authorList>
            <person name="Wibberg D."/>
        </authorList>
    </citation>
    <scope>NUCLEOTIDE SEQUENCE [LARGE SCALE GENOMIC DNA]</scope>
</reference>
<dbReference type="PANTHER" id="PTHR33931:SF2">
    <property type="entry name" value="HOLIN-LIKE PROTEIN CIDA"/>
    <property type="match status" value="1"/>
</dbReference>
<dbReference type="AlphaFoldDB" id="A0A1H8WQJ0"/>
<feature type="transmembrane region" description="Helical" evidence="6">
    <location>
        <begin position="91"/>
        <end position="114"/>
    </location>
</feature>
<dbReference type="EMBL" id="FOCV01000074">
    <property type="protein sequence ID" value="SEP29905.1"/>
    <property type="molecule type" value="Genomic_DNA"/>
</dbReference>
<keyword evidence="4 6" id="KW-1133">Transmembrane helix</keyword>
<dbReference type="EMBL" id="FNXB01000089">
    <property type="protein sequence ID" value="SEI21532.1"/>
    <property type="molecule type" value="Genomic_DNA"/>
</dbReference>
<evidence type="ECO:0000256" key="1">
    <source>
        <dbReference type="ARBA" id="ARBA00004651"/>
    </source>
</evidence>
<evidence type="ECO:0000256" key="4">
    <source>
        <dbReference type="ARBA" id="ARBA00022989"/>
    </source>
</evidence>
<dbReference type="RefSeq" id="WP_072382095.1">
    <property type="nucleotide sequence ID" value="NZ_FNXB01000089.1"/>
</dbReference>
<feature type="transmembrane region" description="Helical" evidence="6">
    <location>
        <begin position="58"/>
        <end position="79"/>
    </location>
</feature>
<dbReference type="Pfam" id="PF03788">
    <property type="entry name" value="LrgA"/>
    <property type="match status" value="1"/>
</dbReference>
<sequence>MIVGIATLLTFQLIGEILAYEMGGLVPGPVLGMALIAIALLTLGKWQRVQTAQSQTIATSKGILANLGILFVPAGVGVVKHIDLLVTHGLALLALIVVSTVITLAVMVWSFVLAKRIFGGASDE</sequence>
<name>A0A1H8WQJ0_9HYPH</name>
<evidence type="ECO:0000256" key="3">
    <source>
        <dbReference type="ARBA" id="ARBA00022692"/>
    </source>
</evidence>
<dbReference type="OrthoDB" id="385012at2"/>
<accession>A0A1H8WQJ0</accession>
<protein>
    <submittedName>
        <fullName evidence="8">Effector of murein hydrolase LrgA, UPF0299 family</fullName>
    </submittedName>
    <submittedName>
        <fullName evidence="7">Murein hydrolase regulator LrgA</fullName>
    </submittedName>
</protein>